<sequence length="396" mass="45278">MLLINNKARLFLVSFFLLIVALISRADDQAFKDESSRYYSNVPEVFLSITKSLQDALYSVSDYYYRQPYYLKSLPLLTVVIREYSLHRLHLNIHSMKSAAMELIIAKSFVILLLYDLYNGWNDGKYTGNLKWHNSDGLLFFEVNPDLLSEQHAYHSLSKQSGITLLQLAIINVDDQYHAIVKYQKHRTIHHSTVNLVFNESLSGIQFLEPDCLSGTEDVKGNTLLLSIFSEEVIRQIFSNMTTSINEPGHEPSFITGKHYSAGTEMAARRLEVNDVNGDNTFAICLKHSRFVDVLTKKFNNSNDSLIEEAMVRSAKTETGWIAYVSMVLFRQAEHYLSQQALAITSQYVFTGECPICLNHLSIWIEVAKCGRHWFCANCWALHTKQINSACPMCRN</sequence>
<name>A0ABV2SKL8_9GAMM</name>
<feature type="chain" id="PRO_5046632493" description="RING-type domain-containing protein" evidence="4">
    <location>
        <begin position="27"/>
        <end position="396"/>
    </location>
</feature>
<dbReference type="PROSITE" id="PS50089">
    <property type="entry name" value="ZF_RING_2"/>
    <property type="match status" value="1"/>
</dbReference>
<dbReference type="InterPro" id="IPR018957">
    <property type="entry name" value="Znf_C3HC4_RING-type"/>
</dbReference>
<proteinExistence type="predicted"/>
<dbReference type="InterPro" id="IPR013083">
    <property type="entry name" value="Znf_RING/FYVE/PHD"/>
</dbReference>
<evidence type="ECO:0000256" key="2">
    <source>
        <dbReference type="ARBA" id="ARBA00022771"/>
    </source>
</evidence>
<evidence type="ECO:0000256" key="1">
    <source>
        <dbReference type="ARBA" id="ARBA00022723"/>
    </source>
</evidence>
<dbReference type="CDD" id="cd16449">
    <property type="entry name" value="RING-HC"/>
    <property type="match status" value="1"/>
</dbReference>
<feature type="signal peptide" evidence="4">
    <location>
        <begin position="1"/>
        <end position="26"/>
    </location>
</feature>
<keyword evidence="2" id="KW-0863">Zinc-finger</keyword>
<protein>
    <recommendedName>
        <fullName evidence="5">RING-type domain-containing protein</fullName>
    </recommendedName>
</protein>
<dbReference type="Gene3D" id="3.30.40.10">
    <property type="entry name" value="Zinc/RING finger domain, C3HC4 (zinc finger)"/>
    <property type="match status" value="1"/>
</dbReference>
<evidence type="ECO:0000256" key="3">
    <source>
        <dbReference type="ARBA" id="ARBA00022833"/>
    </source>
</evidence>
<dbReference type="EMBL" id="JBEWTB010000002">
    <property type="protein sequence ID" value="MET4757894.1"/>
    <property type="molecule type" value="Genomic_DNA"/>
</dbReference>
<accession>A0ABV2SKL8</accession>
<organism evidence="6 7">
    <name type="scientific">Endozoicomonas lisbonensis</name>
    <dbReference type="NCBI Taxonomy" id="3120522"/>
    <lineage>
        <taxon>Bacteria</taxon>
        <taxon>Pseudomonadati</taxon>
        <taxon>Pseudomonadota</taxon>
        <taxon>Gammaproteobacteria</taxon>
        <taxon>Oceanospirillales</taxon>
        <taxon>Endozoicomonadaceae</taxon>
        <taxon>Endozoicomonas</taxon>
    </lineage>
</organism>
<dbReference type="InterPro" id="IPR001841">
    <property type="entry name" value="Znf_RING"/>
</dbReference>
<dbReference type="RefSeq" id="WP_354008017.1">
    <property type="nucleotide sequence ID" value="NZ_JBEWTA010000001.1"/>
</dbReference>
<dbReference type="Proteomes" id="UP001549366">
    <property type="component" value="Unassembled WGS sequence"/>
</dbReference>
<gene>
    <name evidence="6" type="ORF">V5J35_003086</name>
</gene>
<reference evidence="6 7" key="1">
    <citation type="submission" date="2024-06" db="EMBL/GenBank/DDBJ databases">
        <title>Genomic Encyclopedia of Type Strains, Phase V (KMG-V): Genome sequencing to study the core and pangenomes of soil and plant-associated prokaryotes.</title>
        <authorList>
            <person name="Whitman W."/>
        </authorList>
    </citation>
    <scope>NUCLEOTIDE SEQUENCE [LARGE SCALE GENOMIC DNA]</scope>
    <source>
        <strain evidence="6 7">NE40</strain>
    </source>
</reference>
<evidence type="ECO:0000313" key="7">
    <source>
        <dbReference type="Proteomes" id="UP001549366"/>
    </source>
</evidence>
<dbReference type="Pfam" id="PF00097">
    <property type="entry name" value="zf-C3HC4"/>
    <property type="match status" value="1"/>
</dbReference>
<evidence type="ECO:0000259" key="5">
    <source>
        <dbReference type="PROSITE" id="PS50089"/>
    </source>
</evidence>
<evidence type="ECO:0000256" key="4">
    <source>
        <dbReference type="SAM" id="SignalP"/>
    </source>
</evidence>
<feature type="domain" description="RING-type" evidence="5">
    <location>
        <begin position="354"/>
        <end position="395"/>
    </location>
</feature>
<dbReference type="SUPFAM" id="SSF57850">
    <property type="entry name" value="RING/U-box"/>
    <property type="match status" value="1"/>
</dbReference>
<keyword evidence="3" id="KW-0862">Zinc</keyword>
<keyword evidence="4" id="KW-0732">Signal</keyword>
<keyword evidence="1" id="KW-0479">Metal-binding</keyword>
<evidence type="ECO:0000313" key="6">
    <source>
        <dbReference type="EMBL" id="MET4757894.1"/>
    </source>
</evidence>
<keyword evidence="7" id="KW-1185">Reference proteome</keyword>
<comment type="caution">
    <text evidence="6">The sequence shown here is derived from an EMBL/GenBank/DDBJ whole genome shotgun (WGS) entry which is preliminary data.</text>
</comment>